<feature type="domain" description="G-protein coupled receptors family 1 profile" evidence="13">
    <location>
        <begin position="35"/>
        <end position="310"/>
    </location>
</feature>
<proteinExistence type="inferred from homology"/>
<feature type="transmembrane region" description="Helical" evidence="12">
    <location>
        <begin position="213"/>
        <end position="231"/>
    </location>
</feature>
<evidence type="ECO:0000256" key="8">
    <source>
        <dbReference type="ARBA" id="ARBA00023040"/>
    </source>
</evidence>
<keyword evidence="8 12" id="KW-0297">G-protein coupled receptor</keyword>
<keyword evidence="11 12" id="KW-0807">Transducer</keyword>
<dbReference type="PANTHER" id="PTHR11394:SF137">
    <property type="entry name" value="C-X-C CHEMOKINE RECEPTOR TYPE 3 ISOFORM X1-RELATED"/>
    <property type="match status" value="1"/>
</dbReference>
<dbReference type="InterPro" id="IPR017452">
    <property type="entry name" value="GPCR_Rhodpsn_7TM"/>
</dbReference>
<dbReference type="Pfam" id="PF03402">
    <property type="entry name" value="V1R"/>
    <property type="match status" value="1"/>
</dbReference>
<dbReference type="Gene3D" id="1.20.1070.10">
    <property type="entry name" value="Rhodopsin 7-helix transmembrane proteins"/>
    <property type="match status" value="1"/>
</dbReference>
<dbReference type="Ensembl" id="ENSSFAT00005053371.1">
    <property type="protein sequence ID" value="ENSSFAP00005051724.1"/>
    <property type="gene ID" value="ENSSFAG00005024825.1"/>
</dbReference>
<keyword evidence="10 12" id="KW-0675">Receptor</keyword>
<reference evidence="14" key="2">
    <citation type="submission" date="2025-08" db="UniProtKB">
        <authorList>
            <consortium name="Ensembl"/>
        </authorList>
    </citation>
    <scope>IDENTIFICATION</scope>
</reference>
<evidence type="ECO:0000256" key="11">
    <source>
        <dbReference type="ARBA" id="ARBA00023224"/>
    </source>
</evidence>
<comment type="similarity">
    <text evidence="2 12">Belongs to the G-protein coupled receptor 1 family.</text>
</comment>
<feature type="transmembrane region" description="Helical" evidence="12">
    <location>
        <begin position="101"/>
        <end position="122"/>
    </location>
</feature>
<dbReference type="GO" id="GO:0016503">
    <property type="term" value="F:pheromone receptor activity"/>
    <property type="evidence" value="ECO:0007669"/>
    <property type="project" value="InterPro"/>
</dbReference>
<evidence type="ECO:0000256" key="1">
    <source>
        <dbReference type="ARBA" id="ARBA00004651"/>
    </source>
</evidence>
<dbReference type="GO" id="GO:0019236">
    <property type="term" value="P:response to pheromone"/>
    <property type="evidence" value="ECO:0007669"/>
    <property type="project" value="UniProtKB-KW"/>
</dbReference>
<comment type="subcellular location">
    <subcellularLocation>
        <location evidence="1 12">Cell membrane</location>
        <topology evidence="1 12">Multi-pass membrane protein</topology>
    </subcellularLocation>
</comment>
<dbReference type="AlphaFoldDB" id="A0A672JES2"/>
<evidence type="ECO:0000256" key="6">
    <source>
        <dbReference type="ARBA" id="ARBA00022692"/>
    </source>
</evidence>
<keyword evidence="6 12" id="KW-0812">Transmembrane</keyword>
<organism evidence="14 15">
    <name type="scientific">Salarias fasciatus</name>
    <name type="common">Jewelled blenny</name>
    <name type="synonym">Blennius fasciatus</name>
    <dbReference type="NCBI Taxonomy" id="181472"/>
    <lineage>
        <taxon>Eukaryota</taxon>
        <taxon>Metazoa</taxon>
        <taxon>Chordata</taxon>
        <taxon>Craniata</taxon>
        <taxon>Vertebrata</taxon>
        <taxon>Euteleostomi</taxon>
        <taxon>Actinopterygii</taxon>
        <taxon>Neopterygii</taxon>
        <taxon>Teleostei</taxon>
        <taxon>Neoteleostei</taxon>
        <taxon>Acanthomorphata</taxon>
        <taxon>Ovalentaria</taxon>
        <taxon>Blenniimorphae</taxon>
        <taxon>Blenniiformes</taxon>
        <taxon>Blennioidei</taxon>
        <taxon>Blenniidae</taxon>
        <taxon>Salariinae</taxon>
        <taxon>Salarias</taxon>
    </lineage>
</organism>
<feature type="transmembrane region" description="Helical" evidence="12">
    <location>
        <begin position="292"/>
        <end position="312"/>
    </location>
</feature>
<reference evidence="14" key="1">
    <citation type="submission" date="2019-06" db="EMBL/GenBank/DDBJ databases">
        <authorList>
            <consortium name="Wellcome Sanger Institute Data Sharing"/>
        </authorList>
    </citation>
    <scope>NUCLEOTIDE SEQUENCE [LARGE SCALE GENOMIC DNA]</scope>
</reference>
<dbReference type="Proteomes" id="UP000472267">
    <property type="component" value="Chromosome 5"/>
</dbReference>
<dbReference type="OMA" id="FCQLLMG"/>
<evidence type="ECO:0000256" key="7">
    <source>
        <dbReference type="ARBA" id="ARBA00022989"/>
    </source>
</evidence>
<keyword evidence="4 12" id="KW-0589">Pheromone response</keyword>
<evidence type="ECO:0000313" key="15">
    <source>
        <dbReference type="Proteomes" id="UP000472267"/>
    </source>
</evidence>
<sequence>MISLQDELVGMGLRVSVSPAQTAFYIMLVMLGILGNATVVCVIGKSVIMDRGGGRNSDIIIINMALSNLLVSVMRNTLLIISDMGLELYSSKEWCQFLMGIWVWLRSVNVWSTLFLSAFHLQTLRRVAPTMGTINRPRGPPKTLLLSLALIWLLNYFYSIPAHIFSTNGNMNSTETLMLVSSTTRPLLGCVWNFPSNRSGLAYATTSMVIHETIPIILMAITNLSSLYTLYTHGRVRSSVQDAPVIKRVPAERRAAKVILALIMLFIASWGTSIISVNYFNYNRGTSAEFLLVIARFANIIFIAMSPAVLAVGHRRLRSCIRATLMH</sequence>
<feature type="transmembrane region" description="Helical" evidence="12">
    <location>
        <begin position="23"/>
        <end position="48"/>
    </location>
</feature>
<feature type="transmembrane region" description="Helical" evidence="12">
    <location>
        <begin position="258"/>
        <end position="280"/>
    </location>
</feature>
<dbReference type="InterPro" id="IPR004072">
    <property type="entry name" value="Vmron_rcpt_1"/>
</dbReference>
<dbReference type="PROSITE" id="PS50262">
    <property type="entry name" value="G_PROTEIN_RECEP_F1_2"/>
    <property type="match status" value="1"/>
</dbReference>
<keyword evidence="3 12" id="KW-1003">Cell membrane</keyword>
<keyword evidence="7 12" id="KW-1133">Transmembrane helix</keyword>
<evidence type="ECO:0000256" key="12">
    <source>
        <dbReference type="RuleBase" id="RU364061"/>
    </source>
</evidence>
<protein>
    <recommendedName>
        <fullName evidence="12">Vomeronasal type-1 receptor</fullName>
    </recommendedName>
</protein>
<dbReference type="SUPFAM" id="SSF81321">
    <property type="entry name" value="Family A G protein-coupled receptor-like"/>
    <property type="match status" value="1"/>
</dbReference>
<keyword evidence="9 12" id="KW-0472">Membrane</keyword>
<dbReference type="FunCoup" id="A0A672JES2">
    <property type="interactions" value="9"/>
</dbReference>
<evidence type="ECO:0000313" key="14">
    <source>
        <dbReference type="Ensembl" id="ENSSFAP00005051724.1"/>
    </source>
</evidence>
<evidence type="ECO:0000259" key="13">
    <source>
        <dbReference type="PROSITE" id="PS50262"/>
    </source>
</evidence>
<dbReference type="GO" id="GO:0005886">
    <property type="term" value="C:plasma membrane"/>
    <property type="evidence" value="ECO:0007669"/>
    <property type="project" value="UniProtKB-SubCell"/>
</dbReference>
<gene>
    <name evidence="14" type="primary">LOC115389047</name>
</gene>
<keyword evidence="15" id="KW-1185">Reference proteome</keyword>
<feature type="transmembrane region" description="Helical" evidence="12">
    <location>
        <begin position="60"/>
        <end position="81"/>
    </location>
</feature>
<feature type="transmembrane region" description="Helical" evidence="12">
    <location>
        <begin position="143"/>
        <end position="165"/>
    </location>
</feature>
<keyword evidence="5" id="KW-0716">Sensory transduction</keyword>
<name>A0A672JES2_SALFA</name>
<reference evidence="14" key="3">
    <citation type="submission" date="2025-09" db="UniProtKB">
        <authorList>
            <consortium name="Ensembl"/>
        </authorList>
    </citation>
    <scope>IDENTIFICATION</scope>
</reference>
<dbReference type="InParanoid" id="A0A672JES2"/>
<evidence type="ECO:0000256" key="10">
    <source>
        <dbReference type="ARBA" id="ARBA00023170"/>
    </source>
</evidence>
<evidence type="ECO:0000256" key="2">
    <source>
        <dbReference type="ARBA" id="ARBA00010663"/>
    </source>
</evidence>
<dbReference type="PANTHER" id="PTHR11394">
    <property type="entry name" value="TASTE RECEPTOR TYPE 2"/>
    <property type="match status" value="1"/>
</dbReference>
<dbReference type="InterPro" id="IPR000276">
    <property type="entry name" value="GPCR_Rhodpsn"/>
</dbReference>
<dbReference type="CDD" id="cd00637">
    <property type="entry name" value="7tm_classA_rhodopsin-like"/>
    <property type="match status" value="1"/>
</dbReference>
<evidence type="ECO:0000256" key="4">
    <source>
        <dbReference type="ARBA" id="ARBA00022507"/>
    </source>
</evidence>
<accession>A0A672JES2</accession>
<dbReference type="PRINTS" id="PR00237">
    <property type="entry name" value="GPCRRHODOPSN"/>
</dbReference>
<evidence type="ECO:0000256" key="5">
    <source>
        <dbReference type="ARBA" id="ARBA00022606"/>
    </source>
</evidence>
<evidence type="ECO:0000256" key="3">
    <source>
        <dbReference type="ARBA" id="ARBA00022475"/>
    </source>
</evidence>
<evidence type="ECO:0000256" key="9">
    <source>
        <dbReference type="ARBA" id="ARBA00023136"/>
    </source>
</evidence>